<protein>
    <submittedName>
        <fullName evidence="1">HD domain-containing protein</fullName>
    </submittedName>
</protein>
<reference evidence="1" key="1">
    <citation type="submission" date="2019-04" db="EMBL/GenBank/DDBJ databases">
        <title>Microbes associate with the intestines of laboratory mice.</title>
        <authorList>
            <person name="Navarre W."/>
            <person name="Wong E."/>
            <person name="Huang K."/>
            <person name="Tropini C."/>
            <person name="Ng K."/>
            <person name="Yu B."/>
        </authorList>
    </citation>
    <scope>NUCLEOTIDE SEQUENCE</scope>
    <source>
        <strain evidence="1">NM01_1-7b</strain>
    </source>
</reference>
<accession>A0AC61S1S1</accession>
<evidence type="ECO:0000313" key="2">
    <source>
        <dbReference type="Proteomes" id="UP000304953"/>
    </source>
</evidence>
<organism evidence="1 2">
    <name type="scientific">Petralouisia muris</name>
    <dbReference type="NCBI Taxonomy" id="3032872"/>
    <lineage>
        <taxon>Bacteria</taxon>
        <taxon>Bacillati</taxon>
        <taxon>Bacillota</taxon>
        <taxon>Clostridia</taxon>
        <taxon>Lachnospirales</taxon>
        <taxon>Lachnospiraceae</taxon>
        <taxon>Petralouisia</taxon>
    </lineage>
</organism>
<name>A0AC61S1S1_9FIRM</name>
<dbReference type="Proteomes" id="UP000304953">
    <property type="component" value="Unassembled WGS sequence"/>
</dbReference>
<proteinExistence type="predicted"/>
<comment type="caution">
    <text evidence="1">The sequence shown here is derived from an EMBL/GenBank/DDBJ whole genome shotgun (WGS) entry which is preliminary data.</text>
</comment>
<gene>
    <name evidence="1" type="ORF">E5329_00325</name>
</gene>
<dbReference type="EMBL" id="SRYA01000001">
    <property type="protein sequence ID" value="TGY98262.1"/>
    <property type="molecule type" value="Genomic_DNA"/>
</dbReference>
<evidence type="ECO:0000313" key="1">
    <source>
        <dbReference type="EMBL" id="TGY98262.1"/>
    </source>
</evidence>
<keyword evidence="2" id="KW-1185">Reference proteome</keyword>
<sequence length="453" mass="51705">MVSSSISILLLCEPLLKFYHTGGRKAIPEIILSADSLCQLHILSDIKYNDRMATGFGGVFVQYVKINHLKPGMRLARPIYNKKGVMLLERDTRLTRQGIANIENFGLWGVYILEPAEPVPPLSDEDIELERFLTVSTFRLKDDLALLTNDMAPQNLTGLAQTILRDFGSLDHKINFAKNLRSNGDYVYKHCLNTAILSAMMVHRLHYSYGEQLAIVCAALLHDMGLLLVPDEIMEKGDALLSPDERRLIRGYLEKGYQLLHPDYNDYRLPELTLQLVGQLTRLEHNVKIPLQKNIRWRNGTHVLHVASMFDELTSMNLDKEPVSEIRAVRFLREHPDYYPAPFVTALTQCIHILPGGCCVDFSNGQKGIIIEENDKNYAQPVVILFSDNQRIDFTDARFQKTMHISDVMKTMDLRLKVDQETLKKYASDPHTKETAKRYQEKRSKLVAAGRVL</sequence>